<comment type="caution">
    <text evidence="1">The sequence shown here is derived from an EMBL/GenBank/DDBJ whole genome shotgun (WGS) entry which is preliminary data.</text>
</comment>
<dbReference type="AlphaFoldDB" id="A0A4Z2JG63"/>
<sequence length="371" mass="40413">MSSSLPMLTELILHSKTRNCVGGGYPGDDKAAGALANKVRESGVRPTGTVLSKLRDSGGVVDRRLDVSDHTRASAWNETSDQGQGAETLERVALDVGLGPGISNTFTALPIQSATSTLAMVLLPDITAQRKTTGYRKTWSLWMRSVRHEDRLLIQPLIHVERQALGGNSSCSQQPGKFSEKTESRSELLALLFPKFNPLEQDQSICCHLLVGAARRRRRQAADHDAVRMLLKRPSGLVQSNKVLSTVQQHQAVLKEGETKTDEALVLIPAEAPLFVHAQQGLHLALVTCRETEGRSHTPVSAWSLMLMKACNCLSDRLLLEEPGAPLASAHSFLVGCGPKRLSSSEPLPLDSLDTTVCLEAVLVRMLERRK</sequence>
<evidence type="ECO:0000313" key="1">
    <source>
        <dbReference type="EMBL" id="TNN88784.1"/>
    </source>
</evidence>
<name>A0A4Z2JG63_9TELE</name>
<dbReference type="EMBL" id="SRLO01000004">
    <property type="protein sequence ID" value="TNN88784.1"/>
    <property type="molecule type" value="Genomic_DNA"/>
</dbReference>
<proteinExistence type="predicted"/>
<protein>
    <submittedName>
        <fullName evidence="1">Uncharacterized protein</fullName>
    </submittedName>
</protein>
<gene>
    <name evidence="1" type="ORF">EYF80_001116</name>
</gene>
<keyword evidence="2" id="KW-1185">Reference proteome</keyword>
<accession>A0A4Z2JG63</accession>
<dbReference type="Proteomes" id="UP000314294">
    <property type="component" value="Unassembled WGS sequence"/>
</dbReference>
<organism evidence="1 2">
    <name type="scientific">Liparis tanakae</name>
    <name type="common">Tanaka's snailfish</name>
    <dbReference type="NCBI Taxonomy" id="230148"/>
    <lineage>
        <taxon>Eukaryota</taxon>
        <taxon>Metazoa</taxon>
        <taxon>Chordata</taxon>
        <taxon>Craniata</taxon>
        <taxon>Vertebrata</taxon>
        <taxon>Euteleostomi</taxon>
        <taxon>Actinopterygii</taxon>
        <taxon>Neopterygii</taxon>
        <taxon>Teleostei</taxon>
        <taxon>Neoteleostei</taxon>
        <taxon>Acanthomorphata</taxon>
        <taxon>Eupercaria</taxon>
        <taxon>Perciformes</taxon>
        <taxon>Cottioidei</taxon>
        <taxon>Cottales</taxon>
        <taxon>Liparidae</taxon>
        <taxon>Liparis</taxon>
    </lineage>
</organism>
<reference evidence="1 2" key="1">
    <citation type="submission" date="2019-03" db="EMBL/GenBank/DDBJ databases">
        <title>First draft genome of Liparis tanakae, snailfish: a comprehensive survey of snailfish specific genes.</title>
        <authorList>
            <person name="Kim W."/>
            <person name="Song I."/>
            <person name="Jeong J.-H."/>
            <person name="Kim D."/>
            <person name="Kim S."/>
            <person name="Ryu S."/>
            <person name="Song J.Y."/>
            <person name="Lee S.K."/>
        </authorList>
    </citation>
    <scope>NUCLEOTIDE SEQUENCE [LARGE SCALE GENOMIC DNA]</scope>
    <source>
        <tissue evidence="1">Muscle</tissue>
    </source>
</reference>
<evidence type="ECO:0000313" key="2">
    <source>
        <dbReference type="Proteomes" id="UP000314294"/>
    </source>
</evidence>